<evidence type="ECO:0000256" key="4">
    <source>
        <dbReference type="ARBA" id="ARBA00022525"/>
    </source>
</evidence>
<reference evidence="11" key="1">
    <citation type="submission" date="2023-02" db="EMBL/GenBank/DDBJ databases">
        <title>Genome of toxic invasive species Heracleum sosnowskyi carries increased number of genes despite the absence of recent whole-genome duplications.</title>
        <authorList>
            <person name="Schelkunov M."/>
            <person name="Shtratnikova V."/>
            <person name="Makarenko M."/>
            <person name="Klepikova A."/>
            <person name="Omelchenko D."/>
            <person name="Novikova G."/>
            <person name="Obukhova E."/>
            <person name="Bogdanov V."/>
            <person name="Penin A."/>
            <person name="Logacheva M."/>
        </authorList>
    </citation>
    <scope>NUCLEOTIDE SEQUENCE</scope>
    <source>
        <strain evidence="11">Hsosn_3</strain>
        <tissue evidence="11">Leaf</tissue>
    </source>
</reference>
<dbReference type="CDD" id="cd02241">
    <property type="entry name" value="cupin_OxOx"/>
    <property type="match status" value="1"/>
</dbReference>
<keyword evidence="9" id="KW-0472">Membrane</keyword>
<accession>A0AAD8IR73</accession>
<keyword evidence="5 7" id="KW-0479">Metal-binding</keyword>
<evidence type="ECO:0000259" key="10">
    <source>
        <dbReference type="SMART" id="SM00835"/>
    </source>
</evidence>
<evidence type="ECO:0000313" key="12">
    <source>
        <dbReference type="Proteomes" id="UP001237642"/>
    </source>
</evidence>
<keyword evidence="12" id="KW-1185">Reference proteome</keyword>
<proteinExistence type="inferred from homology"/>
<evidence type="ECO:0000256" key="8">
    <source>
        <dbReference type="PIRSR" id="PIRSR601929-2"/>
    </source>
</evidence>
<keyword evidence="9" id="KW-0812">Transmembrane</keyword>
<evidence type="ECO:0000256" key="1">
    <source>
        <dbReference type="ARBA" id="ARBA00004271"/>
    </source>
</evidence>
<evidence type="ECO:0000256" key="7">
    <source>
        <dbReference type="PIRSR" id="PIRSR601929-1"/>
    </source>
</evidence>
<dbReference type="GO" id="GO:0048046">
    <property type="term" value="C:apoplast"/>
    <property type="evidence" value="ECO:0007669"/>
    <property type="project" value="UniProtKB-SubCell"/>
</dbReference>
<keyword evidence="9" id="KW-1133">Transmembrane helix</keyword>
<feature type="binding site" evidence="7">
    <location>
        <position position="259"/>
    </location>
    <ligand>
        <name>oxalate</name>
        <dbReference type="ChEBI" id="CHEBI:30623"/>
    </ligand>
</feature>
<dbReference type="SMART" id="SM00835">
    <property type="entry name" value="Cupin_1"/>
    <property type="match status" value="1"/>
</dbReference>
<name>A0AAD8IR73_9APIA</name>
<dbReference type="Gene3D" id="2.60.120.10">
    <property type="entry name" value="Jelly Rolls"/>
    <property type="match status" value="2"/>
</dbReference>
<evidence type="ECO:0000313" key="11">
    <source>
        <dbReference type="EMBL" id="KAK1388962.1"/>
    </source>
</evidence>
<gene>
    <name evidence="11" type="ORF">POM88_017140</name>
</gene>
<keyword evidence="4" id="KW-0964">Secreted</keyword>
<dbReference type="InterPro" id="IPR014710">
    <property type="entry name" value="RmlC-like_jellyroll"/>
</dbReference>
<keyword evidence="3" id="KW-0052">Apoplast</keyword>
<evidence type="ECO:0000256" key="6">
    <source>
        <dbReference type="ARBA" id="ARBA00023211"/>
    </source>
</evidence>
<feature type="binding site" evidence="7">
    <location>
        <position position="264"/>
    </location>
    <ligand>
        <name>oxalate</name>
        <dbReference type="ChEBI" id="CHEBI:30623"/>
    </ligand>
</feature>
<organism evidence="11 12">
    <name type="scientific">Heracleum sosnowskyi</name>
    <dbReference type="NCBI Taxonomy" id="360622"/>
    <lineage>
        <taxon>Eukaryota</taxon>
        <taxon>Viridiplantae</taxon>
        <taxon>Streptophyta</taxon>
        <taxon>Embryophyta</taxon>
        <taxon>Tracheophyta</taxon>
        <taxon>Spermatophyta</taxon>
        <taxon>Magnoliopsida</taxon>
        <taxon>eudicotyledons</taxon>
        <taxon>Gunneridae</taxon>
        <taxon>Pentapetalae</taxon>
        <taxon>asterids</taxon>
        <taxon>campanulids</taxon>
        <taxon>Apiales</taxon>
        <taxon>Apiaceae</taxon>
        <taxon>Apioideae</taxon>
        <taxon>apioid superclade</taxon>
        <taxon>Tordylieae</taxon>
        <taxon>Tordyliinae</taxon>
        <taxon>Heracleum</taxon>
    </lineage>
</organism>
<keyword evidence="6 7" id="KW-0464">Manganese</keyword>
<evidence type="ECO:0000256" key="9">
    <source>
        <dbReference type="SAM" id="Phobius"/>
    </source>
</evidence>
<dbReference type="AlphaFoldDB" id="A0AAD8IR73"/>
<feature type="transmembrane region" description="Helical" evidence="9">
    <location>
        <begin position="151"/>
        <end position="171"/>
    </location>
</feature>
<dbReference type="InterPro" id="IPR006045">
    <property type="entry name" value="Cupin_1"/>
</dbReference>
<dbReference type="InterPro" id="IPR001929">
    <property type="entry name" value="Germin"/>
</dbReference>
<feature type="domain" description="Cupin type-1" evidence="10">
    <location>
        <begin position="209"/>
        <end position="330"/>
    </location>
</feature>
<dbReference type="Pfam" id="PF23577">
    <property type="entry name" value="LysM_RLK"/>
    <property type="match status" value="1"/>
</dbReference>
<dbReference type="Proteomes" id="UP001237642">
    <property type="component" value="Unassembled WGS sequence"/>
</dbReference>
<dbReference type="InterPro" id="IPR057097">
    <property type="entry name" value="LysM_RLK3/10"/>
</dbReference>
<dbReference type="InterPro" id="IPR011051">
    <property type="entry name" value="RmlC_Cupin_sf"/>
</dbReference>
<dbReference type="GO" id="GO:0030145">
    <property type="term" value="F:manganese ion binding"/>
    <property type="evidence" value="ECO:0007669"/>
    <property type="project" value="InterPro"/>
</dbReference>
<sequence>MIRVTTVKTTFPRDLRVSKIRVLIGDFLVANTIYSNLTSSDLLQKFNSYPANRIPDVASLNVIVNCSCGDKKVSKEYGLFVTYPLRAEDSLESVVRDVNFSSGTDGSDLLRRYNRGADFSAGSGIVYVPGRDQDENFVAFKSSKGGLSTGGIAGIVVVAVVGLLLLMTMFLQKEYAHRHRITNAAKASGGLKERLFNVAYNAKKQAILSGPGVAGNTTNIISDAVTPAFVAQFPAVNGLGISLARLDIAAGGVIPMHTHPGASENKGDIMVFPQGLLQFQINSGKGPVVAFVSFSSASPGLQITDFALFANELPTELVTKTTFLDTVVVKKLKKVLGGTG</sequence>
<evidence type="ECO:0000256" key="2">
    <source>
        <dbReference type="ARBA" id="ARBA00007456"/>
    </source>
</evidence>
<feature type="binding site" evidence="8">
    <location>
        <position position="257"/>
    </location>
    <ligand>
        <name>Mn(2+)</name>
        <dbReference type="ChEBI" id="CHEBI:29035"/>
    </ligand>
</feature>
<dbReference type="SUPFAM" id="SSF51182">
    <property type="entry name" value="RmlC-like cupins"/>
    <property type="match status" value="1"/>
</dbReference>
<dbReference type="PANTHER" id="PTHR31238">
    <property type="entry name" value="GERMIN-LIKE PROTEIN SUBFAMILY 3 MEMBER 3"/>
    <property type="match status" value="1"/>
</dbReference>
<evidence type="ECO:0000256" key="3">
    <source>
        <dbReference type="ARBA" id="ARBA00022523"/>
    </source>
</evidence>
<comment type="similarity">
    <text evidence="2">Belongs to the germin family.</text>
</comment>
<comment type="caution">
    <text evidence="11">The sequence shown here is derived from an EMBL/GenBank/DDBJ whole genome shotgun (WGS) entry which is preliminary data.</text>
</comment>
<comment type="subcellular location">
    <subcellularLocation>
        <location evidence="1">Secreted</location>
        <location evidence="1">Extracellular space</location>
        <location evidence="1">Apoplast</location>
    </subcellularLocation>
</comment>
<dbReference type="PRINTS" id="PR00325">
    <property type="entry name" value="GERMIN"/>
</dbReference>
<dbReference type="Pfam" id="PF00190">
    <property type="entry name" value="Cupin_1"/>
    <property type="match status" value="2"/>
</dbReference>
<dbReference type="EMBL" id="JAUIZM010000004">
    <property type="protein sequence ID" value="KAK1388962.1"/>
    <property type="molecule type" value="Genomic_DNA"/>
</dbReference>
<evidence type="ECO:0000256" key="5">
    <source>
        <dbReference type="ARBA" id="ARBA00022723"/>
    </source>
</evidence>
<protein>
    <recommendedName>
        <fullName evidence="10">Cupin type-1 domain-containing protein</fullName>
    </recommendedName>
</protein>
<feature type="binding site" evidence="8">
    <location>
        <position position="264"/>
    </location>
    <ligand>
        <name>Mn(2+)</name>
        <dbReference type="ChEBI" id="CHEBI:29035"/>
    </ligand>
</feature>
<reference evidence="11" key="2">
    <citation type="submission" date="2023-05" db="EMBL/GenBank/DDBJ databases">
        <authorList>
            <person name="Schelkunov M.I."/>
        </authorList>
    </citation>
    <scope>NUCLEOTIDE SEQUENCE</scope>
    <source>
        <strain evidence="11">Hsosn_3</strain>
        <tissue evidence="11">Leaf</tissue>
    </source>
</reference>
<feature type="binding site" evidence="8">
    <location>
        <position position="259"/>
    </location>
    <ligand>
        <name>Mn(2+)</name>
        <dbReference type="ChEBI" id="CHEBI:29035"/>
    </ligand>
</feature>